<dbReference type="Pfam" id="PF01841">
    <property type="entry name" value="Transglut_core"/>
    <property type="match status" value="1"/>
</dbReference>
<dbReference type="Pfam" id="PF08238">
    <property type="entry name" value="Sel1"/>
    <property type="match status" value="8"/>
</dbReference>
<dbReference type="OrthoDB" id="8595007at2"/>
<evidence type="ECO:0000313" key="3">
    <source>
        <dbReference type="EMBL" id="MTW09472.1"/>
    </source>
</evidence>
<dbReference type="InterPro" id="IPR002931">
    <property type="entry name" value="Transglutaminase-like"/>
</dbReference>
<dbReference type="InterPro" id="IPR011990">
    <property type="entry name" value="TPR-like_helical_dom_sf"/>
</dbReference>
<dbReference type="Proteomes" id="UP000472320">
    <property type="component" value="Unassembled WGS sequence"/>
</dbReference>
<dbReference type="SUPFAM" id="SSF81901">
    <property type="entry name" value="HCP-like"/>
    <property type="match status" value="3"/>
</dbReference>
<protein>
    <submittedName>
        <fullName evidence="3">DUF3857 domain-containing protein</fullName>
    </submittedName>
</protein>
<dbReference type="SMART" id="SM00671">
    <property type="entry name" value="SEL1"/>
    <property type="match status" value="8"/>
</dbReference>
<evidence type="ECO:0000259" key="1">
    <source>
        <dbReference type="Pfam" id="PF01841"/>
    </source>
</evidence>
<dbReference type="PANTHER" id="PTHR11102">
    <property type="entry name" value="SEL-1-LIKE PROTEIN"/>
    <property type="match status" value="1"/>
</dbReference>
<feature type="domain" description="DUF3857" evidence="2">
    <location>
        <begin position="120"/>
        <end position="283"/>
    </location>
</feature>
<dbReference type="InterPro" id="IPR024618">
    <property type="entry name" value="DUF3857"/>
</dbReference>
<dbReference type="PANTHER" id="PTHR11102:SF160">
    <property type="entry name" value="ERAD-ASSOCIATED E3 UBIQUITIN-PROTEIN LIGASE COMPONENT HRD3"/>
    <property type="match status" value="1"/>
</dbReference>
<dbReference type="Gene3D" id="2.60.40.3140">
    <property type="match status" value="1"/>
</dbReference>
<evidence type="ECO:0000313" key="4">
    <source>
        <dbReference type="Proteomes" id="UP000472320"/>
    </source>
</evidence>
<accession>A0A6L6QAN0</accession>
<name>A0A6L6QAN0_9BURK</name>
<reference evidence="3 4" key="1">
    <citation type="submission" date="2019-11" db="EMBL/GenBank/DDBJ databases">
        <title>Type strains purchased from KCTC, JCM and DSMZ.</title>
        <authorList>
            <person name="Lu H."/>
        </authorList>
    </citation>
    <scope>NUCLEOTIDE SEQUENCE [LARGE SCALE GENOMIC DNA]</scope>
    <source>
        <strain evidence="3 4">JCM 31587</strain>
    </source>
</reference>
<evidence type="ECO:0000259" key="2">
    <source>
        <dbReference type="Pfam" id="PF12969"/>
    </source>
</evidence>
<organism evidence="3 4">
    <name type="scientific">Massilia eburnea</name>
    <dbReference type="NCBI Taxonomy" id="1776165"/>
    <lineage>
        <taxon>Bacteria</taxon>
        <taxon>Pseudomonadati</taxon>
        <taxon>Pseudomonadota</taxon>
        <taxon>Betaproteobacteria</taxon>
        <taxon>Burkholderiales</taxon>
        <taxon>Oxalobacteraceae</taxon>
        <taxon>Telluria group</taxon>
        <taxon>Massilia</taxon>
    </lineage>
</organism>
<keyword evidence="4" id="KW-1185">Reference proteome</keyword>
<dbReference type="InterPro" id="IPR050767">
    <property type="entry name" value="Sel1_AlgK"/>
</dbReference>
<comment type="caution">
    <text evidence="3">The sequence shown here is derived from an EMBL/GenBank/DDBJ whole genome shotgun (WGS) entry which is preliminary data.</text>
</comment>
<feature type="domain" description="Transglutaminase-like" evidence="1">
    <location>
        <begin position="329"/>
        <end position="433"/>
    </location>
</feature>
<sequence length="1441" mass="160066">MGDHPRPDPQSAWHLRFRLRTYCQSFSISIANMYRDYLFIRQLPALLALIFAFNLAQGAPAQKPADVLRTGASAFSRNPVLPKWADPLEPVPAPKSEEPVVIRLSETQFWTGANPAYLVNRATQVNSSSRLSEIGQFSIGFIPAYQKLIVHRVAILRDNEVLDRSKTANIRVLDNENNAASGYYHGASKAQLLLEDVKAGDTLWIIYTVEGTNPVFGSTWNETLTWPKEAPIELRKVSVLQPAGHQVQWRVSGDPQAELPKPKVEQRNGLTRLVFQQAAVPAVEYEPAIPPNLIPVPVLDFSEYKNWNQVAQWASALFSGTTPVTEVQALARKFTGESLEERASQALHWVQDDIRYFSASLGENSHRPQPPEVVLKRRFGDCKDKSQLLVALYHAMGIEAQPVLLHATAPKIPEQFLPSPGNFNHAIVRVVLNGKPYFVDPTLAGERGLISALPVPVPAAAALIVSNDSTGLIMLPEETFDQPLVDRKEQLNLETLHGDAQLKLRIVYRGRFAAGMRQGYRSMSSFDLKKAMLAEYERTYPGVKLDGAPAFSDGDGGTSFIVDAQLIIPKALKEKNGMLYLQQRSHIMEGTLGIPDKLVRKYPFRLAAGRYRASYTLDASLPSEARLVKEDDKLALHTKYFDARAQLTWRGAHLSYFIDYAINQPEVEAAELPSLADEIRKLNPMFESDLRFTPVMVAPQAAKEASLRVLDILQKLSVHEDALLAALASGKKPEVKLDEAAYAKMNYRALCEMVVEGASVSEWNPMIGMAIEPYYKIVDERADQRTKDLCGARLLLIKHDLINASKELARLQPDDADPLTMVQAWADFHAGAPAQSRANLLRFLKAKNAADTLGADDGMMALALSRRMGMAEPAELVNLSSELRQDAWPMPLFKRLRGQLTDAELQAMVDALPPAAREYAALEAHFAISQTHLANNERRLADQHLNWLRRYSLPGSLFEVLATRDKFSEEYADADMREVWKIEGKKGSRSDIVRHLTAAAERGITSAQRALGWRYVYGEDVDADPAKGVSLLEAAAAKGDPDAMNTLGRVYALGKLGQRDGMRAVSYYRQAAENGDHHAAYNLGKAYWFGDLGLPVDLDQSFRFMKDAAEMRNSSAEFYLSRMYFEGKGTTKNDSLAMFWASQGYYQNDWEDKAQLGLLMVKLRKDEAGRKAGTNLLLDAVVAGNNYAKLEYSKLVLNTSKNERELQSVFIWVKQAADAGLESAQALLGRMYVEGLGVKVDVTRGMELLAKQEQEKLPDAFNELGKLYRNEKSGVTDKAKAAEYFRQGAALGQREAAQALAMMLHTGEGIPRDVPQAIQYYELAIKSGFLDSMNNLAEIYRQGEDGIPRNIDRAVSLLRGAAQMGHTFAMVNLANYYENNPAADKPEFLPLAYYLLASKYGESEATAGLTRVKAKASPEMLAAAQKFVTKWSPGQAMPEES</sequence>
<dbReference type="InterPro" id="IPR006597">
    <property type="entry name" value="Sel1-like"/>
</dbReference>
<gene>
    <name evidence="3" type="ORF">GM658_02570</name>
</gene>
<dbReference type="InterPro" id="IPR038765">
    <property type="entry name" value="Papain-like_cys_pep_sf"/>
</dbReference>
<dbReference type="Pfam" id="PF12969">
    <property type="entry name" value="DUF3857"/>
    <property type="match status" value="1"/>
</dbReference>
<dbReference type="SUPFAM" id="SSF54001">
    <property type="entry name" value="Cysteine proteinases"/>
    <property type="match status" value="1"/>
</dbReference>
<dbReference type="Gene3D" id="3.10.620.30">
    <property type="match status" value="1"/>
</dbReference>
<dbReference type="EMBL" id="WNKX01000002">
    <property type="protein sequence ID" value="MTW09472.1"/>
    <property type="molecule type" value="Genomic_DNA"/>
</dbReference>
<proteinExistence type="predicted"/>
<dbReference type="Gene3D" id="1.25.40.10">
    <property type="entry name" value="Tetratricopeptide repeat domain"/>
    <property type="match status" value="2"/>
</dbReference>